<reference evidence="1 2" key="1">
    <citation type="submission" date="2021-04" db="EMBL/GenBank/DDBJ databases">
        <authorList>
            <person name="De Guttry C."/>
            <person name="Zahm M."/>
            <person name="Klopp C."/>
            <person name="Cabau C."/>
            <person name="Louis A."/>
            <person name="Berthelot C."/>
            <person name="Parey E."/>
            <person name="Roest Crollius H."/>
            <person name="Montfort J."/>
            <person name="Robinson-Rechavi M."/>
            <person name="Bucao C."/>
            <person name="Bouchez O."/>
            <person name="Gislard M."/>
            <person name="Lluch J."/>
            <person name="Milhes M."/>
            <person name="Lampietro C."/>
            <person name="Lopez Roques C."/>
            <person name="Donnadieu C."/>
            <person name="Braasch I."/>
            <person name="Desvignes T."/>
            <person name="Postlethwait J."/>
            <person name="Bobe J."/>
            <person name="Wedekind C."/>
            <person name="Guiguen Y."/>
        </authorList>
    </citation>
    <scope>NUCLEOTIDE SEQUENCE [LARGE SCALE GENOMIC DNA]</scope>
    <source>
        <strain evidence="1">Cs_M1</strain>
        <tissue evidence="1">Blood</tissue>
    </source>
</reference>
<keyword evidence="2" id="KW-1185">Reference proteome</keyword>
<sequence>MQHNHTSSWSVTINPYATPPQQYSSLVAVFETMFFFYDLKKNKNINTTCERSQTFSIHTKSLFLSNVVHKSVNILVSEHFSFAKIIHPPDRCGILRS</sequence>
<dbReference type="EMBL" id="JAGTTL010000025">
    <property type="protein sequence ID" value="KAK6302694.1"/>
    <property type="molecule type" value="Genomic_DNA"/>
</dbReference>
<protein>
    <submittedName>
        <fullName evidence="1">Uncharacterized protein</fullName>
    </submittedName>
</protein>
<evidence type="ECO:0000313" key="1">
    <source>
        <dbReference type="EMBL" id="KAK6302694.1"/>
    </source>
</evidence>
<dbReference type="AlphaFoldDB" id="A0AAN8KWY0"/>
<name>A0AAN8KWY0_9TELE</name>
<evidence type="ECO:0000313" key="2">
    <source>
        <dbReference type="Proteomes" id="UP001356427"/>
    </source>
</evidence>
<organism evidence="1 2">
    <name type="scientific">Coregonus suidteri</name>
    <dbReference type="NCBI Taxonomy" id="861788"/>
    <lineage>
        <taxon>Eukaryota</taxon>
        <taxon>Metazoa</taxon>
        <taxon>Chordata</taxon>
        <taxon>Craniata</taxon>
        <taxon>Vertebrata</taxon>
        <taxon>Euteleostomi</taxon>
        <taxon>Actinopterygii</taxon>
        <taxon>Neopterygii</taxon>
        <taxon>Teleostei</taxon>
        <taxon>Protacanthopterygii</taxon>
        <taxon>Salmoniformes</taxon>
        <taxon>Salmonidae</taxon>
        <taxon>Coregoninae</taxon>
        <taxon>Coregonus</taxon>
    </lineage>
</organism>
<dbReference type="Proteomes" id="UP001356427">
    <property type="component" value="Unassembled WGS sequence"/>
</dbReference>
<gene>
    <name evidence="1" type="ORF">J4Q44_G00270490</name>
</gene>
<comment type="caution">
    <text evidence="1">The sequence shown here is derived from an EMBL/GenBank/DDBJ whole genome shotgun (WGS) entry which is preliminary data.</text>
</comment>
<accession>A0AAN8KWY0</accession>
<proteinExistence type="predicted"/>